<feature type="repeat" description="WD" evidence="17">
    <location>
        <begin position="118"/>
        <end position="160"/>
    </location>
</feature>
<evidence type="ECO:0000256" key="8">
    <source>
        <dbReference type="ARBA" id="ARBA00022824"/>
    </source>
</evidence>
<dbReference type="AlphaFoldDB" id="A0AAE0TMM0"/>
<keyword evidence="9" id="KW-0931">ER-Golgi transport</keyword>
<evidence type="ECO:0000313" key="19">
    <source>
        <dbReference type="EMBL" id="KAK3612423.1"/>
    </source>
</evidence>
<evidence type="ECO:0000256" key="12">
    <source>
        <dbReference type="ARBA" id="ARBA00023329"/>
    </source>
</evidence>
<dbReference type="InterPro" id="IPR015943">
    <property type="entry name" value="WD40/YVTN_repeat-like_dom_sf"/>
</dbReference>
<dbReference type="GO" id="GO:0005198">
    <property type="term" value="F:structural molecule activity"/>
    <property type="evidence" value="ECO:0007669"/>
    <property type="project" value="TreeGrafter"/>
</dbReference>
<feature type="compositionally biased region" description="Polar residues" evidence="18">
    <location>
        <begin position="985"/>
        <end position="994"/>
    </location>
</feature>
<dbReference type="InterPro" id="IPR036322">
    <property type="entry name" value="WD40_repeat_dom_sf"/>
</dbReference>
<dbReference type="GO" id="GO:0090110">
    <property type="term" value="P:COPII-coated vesicle cargo loading"/>
    <property type="evidence" value="ECO:0007669"/>
    <property type="project" value="TreeGrafter"/>
</dbReference>
<dbReference type="FunFam" id="1.20.940.10:FF:000001">
    <property type="entry name" value="Protein transport protein Sec31A isoform A"/>
    <property type="match status" value="1"/>
</dbReference>
<keyword evidence="6 17" id="KW-0853">WD repeat</keyword>
<dbReference type="PANTHER" id="PTHR13923:SF11">
    <property type="entry name" value="SECRETORY 31, ISOFORM D"/>
    <property type="match status" value="1"/>
</dbReference>
<proteinExistence type="inferred from homology"/>
<keyword evidence="20" id="KW-1185">Reference proteome</keyword>
<feature type="compositionally biased region" description="Polar residues" evidence="18">
    <location>
        <begin position="526"/>
        <end position="546"/>
    </location>
</feature>
<dbReference type="Pfam" id="PF00400">
    <property type="entry name" value="WD40"/>
    <property type="match status" value="1"/>
</dbReference>
<keyword evidence="10" id="KW-0653">Protein transport</keyword>
<evidence type="ECO:0000256" key="4">
    <source>
        <dbReference type="ARBA" id="ARBA00022448"/>
    </source>
</evidence>
<gene>
    <name evidence="19" type="ORF">CHS0354_032031</name>
</gene>
<comment type="caution">
    <text evidence="19">The sequence shown here is derived from an EMBL/GenBank/DDBJ whole genome shotgun (WGS) entry which is preliminary data.</text>
</comment>
<evidence type="ECO:0000256" key="7">
    <source>
        <dbReference type="ARBA" id="ARBA00022737"/>
    </source>
</evidence>
<dbReference type="Gene3D" id="2.130.10.10">
    <property type="entry name" value="YVTN repeat-like/Quinoprotein amine dehydrogenase"/>
    <property type="match status" value="1"/>
</dbReference>
<name>A0AAE0TMM0_9BIVA</name>
<evidence type="ECO:0000256" key="13">
    <source>
        <dbReference type="ARBA" id="ARBA00025471"/>
    </source>
</evidence>
<dbReference type="PROSITE" id="PS50294">
    <property type="entry name" value="WD_REPEATS_REGION"/>
    <property type="match status" value="1"/>
</dbReference>
<evidence type="ECO:0000256" key="3">
    <source>
        <dbReference type="ARBA" id="ARBA00009358"/>
    </source>
</evidence>
<dbReference type="EMBL" id="JAEAOA010001901">
    <property type="protein sequence ID" value="KAK3612423.1"/>
    <property type="molecule type" value="Genomic_DNA"/>
</dbReference>
<feature type="region of interest" description="Disordered" evidence="18">
    <location>
        <begin position="960"/>
        <end position="1012"/>
    </location>
</feature>
<dbReference type="SUPFAM" id="SSF50978">
    <property type="entry name" value="WD40 repeat-like"/>
    <property type="match status" value="1"/>
</dbReference>
<dbReference type="FunFam" id="2.130.10.10:FF:000009">
    <property type="entry name" value="Protein transport protein Sec31A isoform A"/>
    <property type="match status" value="1"/>
</dbReference>
<dbReference type="GO" id="GO:0015031">
    <property type="term" value="P:protein transport"/>
    <property type="evidence" value="ECO:0007669"/>
    <property type="project" value="UniProtKB-KW"/>
</dbReference>
<dbReference type="SMART" id="SM00320">
    <property type="entry name" value="WD40"/>
    <property type="match status" value="5"/>
</dbReference>
<feature type="region of interest" description="Disordered" evidence="18">
    <location>
        <begin position="1082"/>
        <end position="1102"/>
    </location>
</feature>
<evidence type="ECO:0000256" key="15">
    <source>
        <dbReference type="ARBA" id="ARBA00041470"/>
    </source>
</evidence>
<evidence type="ECO:0000256" key="17">
    <source>
        <dbReference type="PROSITE-ProRule" id="PRU00221"/>
    </source>
</evidence>
<feature type="compositionally biased region" description="Polar residues" evidence="18">
    <location>
        <begin position="565"/>
        <end position="578"/>
    </location>
</feature>
<dbReference type="PANTHER" id="PTHR13923">
    <property type="entry name" value="SEC31-RELATED PROTEIN"/>
    <property type="match status" value="1"/>
</dbReference>
<keyword evidence="8" id="KW-0256">Endoplasmic reticulum</keyword>
<dbReference type="GO" id="GO:0007029">
    <property type="term" value="P:endoplasmic reticulum organization"/>
    <property type="evidence" value="ECO:0007669"/>
    <property type="project" value="TreeGrafter"/>
</dbReference>
<organism evidence="19 20">
    <name type="scientific">Potamilus streckersoni</name>
    <dbReference type="NCBI Taxonomy" id="2493646"/>
    <lineage>
        <taxon>Eukaryota</taxon>
        <taxon>Metazoa</taxon>
        <taxon>Spiralia</taxon>
        <taxon>Lophotrochozoa</taxon>
        <taxon>Mollusca</taxon>
        <taxon>Bivalvia</taxon>
        <taxon>Autobranchia</taxon>
        <taxon>Heteroconchia</taxon>
        <taxon>Palaeoheterodonta</taxon>
        <taxon>Unionida</taxon>
        <taxon>Unionoidea</taxon>
        <taxon>Unionidae</taxon>
        <taxon>Ambleminae</taxon>
        <taxon>Lampsilini</taxon>
        <taxon>Potamilus</taxon>
    </lineage>
</organism>
<comment type="similarity">
    <text evidence="3">Belongs to the WD repeat SEC31 family.</text>
</comment>
<comment type="subcellular location">
    <subcellularLocation>
        <location evidence="1">Cytoplasmic vesicle membrane</location>
        <topology evidence="1">Peripheral membrane protein</topology>
        <orientation evidence="1">Cytoplasmic side</orientation>
    </subcellularLocation>
    <subcellularLocation>
        <location evidence="2">Endoplasmic reticulum membrane</location>
        <topology evidence="2">Peripheral membrane protein</topology>
    </subcellularLocation>
</comment>
<keyword evidence="12" id="KW-0968">Cytoplasmic vesicle</keyword>
<evidence type="ECO:0000256" key="16">
    <source>
        <dbReference type="ARBA" id="ARBA00043112"/>
    </source>
</evidence>
<evidence type="ECO:0000256" key="2">
    <source>
        <dbReference type="ARBA" id="ARBA00004406"/>
    </source>
</evidence>
<reference evidence="19" key="1">
    <citation type="journal article" date="2021" name="Genome Biol. Evol.">
        <title>A High-Quality Reference Genome for a Parasitic Bivalve with Doubly Uniparental Inheritance (Bivalvia: Unionida).</title>
        <authorList>
            <person name="Smith C.H."/>
        </authorList>
    </citation>
    <scope>NUCLEOTIDE SEQUENCE</scope>
    <source>
        <strain evidence="19">CHS0354</strain>
    </source>
</reference>
<feature type="repeat" description="WD" evidence="17">
    <location>
        <begin position="255"/>
        <end position="291"/>
    </location>
</feature>
<keyword evidence="11" id="KW-0472">Membrane</keyword>
<keyword evidence="5" id="KW-0963">Cytoplasm</keyword>
<reference evidence="19" key="3">
    <citation type="submission" date="2023-05" db="EMBL/GenBank/DDBJ databases">
        <authorList>
            <person name="Smith C.H."/>
        </authorList>
    </citation>
    <scope>NUCLEOTIDE SEQUENCE</scope>
    <source>
        <strain evidence="19">CHS0354</strain>
        <tissue evidence="19">Mantle</tissue>
    </source>
</reference>
<accession>A0AAE0TMM0</accession>
<evidence type="ECO:0000256" key="1">
    <source>
        <dbReference type="ARBA" id="ARBA00004180"/>
    </source>
</evidence>
<evidence type="ECO:0000313" key="20">
    <source>
        <dbReference type="Proteomes" id="UP001195483"/>
    </source>
</evidence>
<dbReference type="GO" id="GO:0005789">
    <property type="term" value="C:endoplasmic reticulum membrane"/>
    <property type="evidence" value="ECO:0007669"/>
    <property type="project" value="UniProtKB-SubCell"/>
</dbReference>
<dbReference type="PROSITE" id="PS50082">
    <property type="entry name" value="WD_REPEATS_2"/>
    <property type="match status" value="2"/>
</dbReference>
<dbReference type="InterPro" id="IPR001680">
    <property type="entry name" value="WD40_rpt"/>
</dbReference>
<dbReference type="Gene3D" id="1.25.40.1030">
    <property type="match status" value="1"/>
</dbReference>
<dbReference type="Proteomes" id="UP001195483">
    <property type="component" value="Unassembled WGS sequence"/>
</dbReference>
<evidence type="ECO:0000256" key="11">
    <source>
        <dbReference type="ARBA" id="ARBA00023136"/>
    </source>
</evidence>
<evidence type="ECO:0000256" key="5">
    <source>
        <dbReference type="ARBA" id="ARBA00022490"/>
    </source>
</evidence>
<evidence type="ECO:0000256" key="9">
    <source>
        <dbReference type="ARBA" id="ARBA00022892"/>
    </source>
</evidence>
<protein>
    <recommendedName>
        <fullName evidence="14">Protein transport protein Sec31A</fullName>
    </recommendedName>
    <alternativeName>
        <fullName evidence="16">SEC31-like protein 1</fullName>
    </alternativeName>
    <alternativeName>
        <fullName evidence="15">SEC31-related protein A</fullName>
    </alternativeName>
</protein>
<evidence type="ECO:0000256" key="14">
    <source>
        <dbReference type="ARBA" id="ARBA00039468"/>
    </source>
</evidence>
<dbReference type="GO" id="GO:0070971">
    <property type="term" value="C:endoplasmic reticulum exit site"/>
    <property type="evidence" value="ECO:0007669"/>
    <property type="project" value="TreeGrafter"/>
</dbReference>
<feature type="region of interest" description="Disordered" evidence="18">
    <location>
        <begin position="526"/>
        <end position="581"/>
    </location>
</feature>
<dbReference type="GO" id="GO:0030127">
    <property type="term" value="C:COPII vesicle coat"/>
    <property type="evidence" value="ECO:0007669"/>
    <property type="project" value="TreeGrafter"/>
</dbReference>
<evidence type="ECO:0000256" key="6">
    <source>
        <dbReference type="ARBA" id="ARBA00022574"/>
    </source>
</evidence>
<reference evidence="19" key="2">
    <citation type="journal article" date="2021" name="Genome Biol. Evol.">
        <title>Developing a high-quality reference genome for a parasitic bivalve with doubly uniparental inheritance (Bivalvia: Unionida).</title>
        <authorList>
            <person name="Smith C.H."/>
        </authorList>
    </citation>
    <scope>NUCLEOTIDE SEQUENCE</scope>
    <source>
        <strain evidence="19">CHS0354</strain>
        <tissue evidence="19">Mantle</tissue>
    </source>
</reference>
<dbReference type="FunFam" id="1.25.40.1030:FF:000011">
    <property type="entry name" value="SEC31 homolog B, COPII coat complex component"/>
    <property type="match status" value="1"/>
</dbReference>
<comment type="function">
    <text evidence="13">Component of the coat protein complex II (COPII) which promotes the formation of transport vesicles from the endoplasmic reticulum (ER). The coat has two main functions, the physical deformation of the endoplasmic reticulum membrane into vesicles and the selection of cargo molecules.</text>
</comment>
<evidence type="ECO:0000256" key="18">
    <source>
        <dbReference type="SAM" id="MobiDB-lite"/>
    </source>
</evidence>
<dbReference type="Gene3D" id="1.20.940.10">
    <property type="entry name" value="Functional domain of the splicing factor Prp18"/>
    <property type="match status" value="1"/>
</dbReference>
<dbReference type="InterPro" id="IPR040251">
    <property type="entry name" value="SEC31-like"/>
</dbReference>
<sequence length="1221" mass="133953">MRVKELDRTANIAWSPASQHPIYMVTGTAAQQLDATFSTSAALEMHSLNLADTSLDMPLVASIPSDYRFHKLLWGSFGNNTKDLSAGLIVAGADNGNLLAYNAAKVIKNDADCLVFEKDRHGGAVKALDFNPFQANLLASGGAESEIFIWDLSNPETPMTPGAKSQPPEEVACVAWNKQVQHILGSTFSTRCVVWDLRKNEPIIKVSDSMSRIKCKQVAWHPEVATQMCISSEDDHTPVIQLWDLRYATSPVKVLENHQRGVLSIAWCQQDPDLLLSCGKDNRILCWNISSAAPNGEVVYEVPTSHQWSFDVQWCPRNPSIISSSSFDGHVTVYSLMGGGHPVHRTNMVVDSFKASDPFSHTAANQLAECQNIIPLKKPPKWLKKPSAANFGFGGKLVSIENVKPQNPHQSVSRTVYISQVVTETEFLSRSIQLEQALINGQHTEFCAMKAANCTDSMQENIWNFIRVNFEKEPRERYIQLLGYDKTELAKKVAEYSGDEGLSLSRNAAVNADVLAEKMSKLGTGDLSQNGFDSNDQASSVGSKTPASRDEISFSDGSSAFDEIGSQTKPQKTKSSLVIPSDDDADGLMGQALLTGNFEAAVDMCLSENKMAEAILLAIAGGPELLSRTQKRYFMRNHSNLGRLISAIVTHDWSHIVGTCELENWKEALTVVLTYASAEEFTVLCDTLAARLETERDGDLSAYASLCYICSGNLEKLVQNWLSTTDHTNSPLALQDLVEKVMVLRKAVELSRGQTPEFGSGLLSEKLSEYANLLAAQGNLNTAISYLGNPQEEKLAVLQDRLYQALGQPISGNSASAAIKRVGIQGAGAQQQVIKAPTQPSQPEVKTYQAQANVGFATSTTSNVSYTSQNQFPVQTLYSGSYQNGPLTTPVTAYNNVPVMPQTMPIPAPVAKGPLSQKYPHYPQSAGSAYGVSTYPVPGYEQDLTQQQQQQYSQQNYYSGTSYVIPPTQSSGVQPYRPSSPDGPRSQQHGSHQPSAPHRASFMDVKPDRAWNDPPIVKERKVAKTTFEALAPITSPIYGFDGQQSLPNEQVPSGAPIGYTNLYNPQEHQNEVQKIVQTPLPHSSDMNHPAKASAPAPEPVKEVEKGPIPAEHQILKDIFDHLVHNCLAKAQNVQAKRKLEDVNKKLEILYDRLRNNSLSQNVILGLHQIVQAIQQYDYNSGLGVYTHMVSQSNFSEISNFMPGLKMLIQSAMQMQVYVQTQ</sequence>
<keyword evidence="7" id="KW-0677">Repeat</keyword>
<keyword evidence="4" id="KW-0813">Transport</keyword>
<evidence type="ECO:0000256" key="10">
    <source>
        <dbReference type="ARBA" id="ARBA00022927"/>
    </source>
</evidence>